<feature type="binding site" evidence="6">
    <location>
        <position position="14"/>
    </location>
    <ligand>
        <name>ATP</name>
        <dbReference type="ChEBI" id="CHEBI:30616"/>
    </ligand>
</feature>
<evidence type="ECO:0000313" key="9">
    <source>
        <dbReference type="Proteomes" id="UP000044026"/>
    </source>
</evidence>
<comment type="pathway">
    <text evidence="6">Metabolic intermediate biosynthesis; acetyl-CoA biosynthesis; acetyl-CoA from acetate: step 1/2.</text>
</comment>
<keyword evidence="2 6" id="KW-0808">Transferase</keyword>
<dbReference type="CDD" id="cd24010">
    <property type="entry name" value="ASKHA_NBD_AcK_PK"/>
    <property type="match status" value="1"/>
</dbReference>
<comment type="function">
    <text evidence="6">Catalyzes the formation of acetyl phosphate from acetate and ATP. Can also catalyze the reverse reaction.</text>
</comment>
<keyword evidence="6" id="KW-0479">Metal-binding</keyword>
<feature type="site" description="Transition state stabilizer" evidence="6">
    <location>
        <position position="183"/>
    </location>
</feature>
<dbReference type="RefSeq" id="WP_013997559.1">
    <property type="nucleotide sequence ID" value="NZ_BOQI01000005.1"/>
</dbReference>
<keyword evidence="6" id="KW-0460">Magnesium</keyword>
<feature type="binding site" evidence="6">
    <location>
        <position position="7"/>
    </location>
    <ligand>
        <name>Mg(2+)</name>
        <dbReference type="ChEBI" id="CHEBI:18420"/>
    </ligand>
</feature>
<evidence type="ECO:0000313" key="8">
    <source>
        <dbReference type="EMBL" id="CEN35067.1"/>
    </source>
</evidence>
<dbReference type="PIRSF" id="PIRSF000722">
    <property type="entry name" value="Acetate_prop_kin"/>
    <property type="match status" value="1"/>
</dbReference>
<dbReference type="GO" id="GO:0008776">
    <property type="term" value="F:acetate kinase activity"/>
    <property type="evidence" value="ECO:0007669"/>
    <property type="project" value="UniProtKB-UniRule"/>
</dbReference>
<dbReference type="PANTHER" id="PTHR21060:SF15">
    <property type="entry name" value="ACETATE KINASE-RELATED"/>
    <property type="match status" value="1"/>
</dbReference>
<dbReference type="Pfam" id="PF00871">
    <property type="entry name" value="Acetate_kinase"/>
    <property type="match status" value="1"/>
</dbReference>
<dbReference type="NCBIfam" id="TIGR00016">
    <property type="entry name" value="ackA"/>
    <property type="match status" value="1"/>
</dbReference>
<feature type="binding site" evidence="6">
    <location>
        <position position="388"/>
    </location>
    <ligand>
        <name>Mg(2+)</name>
        <dbReference type="ChEBI" id="CHEBI:18420"/>
    </ligand>
</feature>
<proteinExistence type="inferred from homology"/>
<comment type="cofactor">
    <cofactor evidence="6">
        <name>Mg(2+)</name>
        <dbReference type="ChEBI" id="CHEBI:18420"/>
    </cofactor>
    <cofactor evidence="6">
        <name>Mn(2+)</name>
        <dbReference type="ChEBI" id="CHEBI:29035"/>
    </cofactor>
    <text evidence="6">Mg(2+). Can also accept Mn(2+).</text>
</comment>
<comment type="catalytic activity">
    <reaction evidence="6">
        <text>acetate + ATP = acetyl phosphate + ADP</text>
        <dbReference type="Rhea" id="RHEA:11352"/>
        <dbReference type="ChEBI" id="CHEBI:22191"/>
        <dbReference type="ChEBI" id="CHEBI:30089"/>
        <dbReference type="ChEBI" id="CHEBI:30616"/>
        <dbReference type="ChEBI" id="CHEBI:456216"/>
        <dbReference type="EC" id="2.7.2.1"/>
    </reaction>
</comment>
<evidence type="ECO:0000256" key="4">
    <source>
        <dbReference type="ARBA" id="ARBA00022777"/>
    </source>
</evidence>
<dbReference type="Proteomes" id="UP000044026">
    <property type="component" value="Unassembled WGS sequence"/>
</dbReference>
<dbReference type="EMBL" id="CDOE01000054">
    <property type="protein sequence ID" value="CEN35067.1"/>
    <property type="molecule type" value="Genomic_DNA"/>
</dbReference>
<dbReference type="GO" id="GO:0005737">
    <property type="term" value="C:cytoplasm"/>
    <property type="evidence" value="ECO:0007669"/>
    <property type="project" value="UniProtKB-SubCell"/>
</dbReference>
<evidence type="ECO:0000256" key="7">
    <source>
        <dbReference type="RuleBase" id="RU003835"/>
    </source>
</evidence>
<dbReference type="GO" id="GO:0005524">
    <property type="term" value="F:ATP binding"/>
    <property type="evidence" value="ECO:0007669"/>
    <property type="project" value="UniProtKB-KW"/>
</dbReference>
<organism evidence="8 9">
    <name type="scientific">Capnocytophaga canimorsus</name>
    <dbReference type="NCBI Taxonomy" id="28188"/>
    <lineage>
        <taxon>Bacteria</taxon>
        <taxon>Pseudomonadati</taxon>
        <taxon>Bacteroidota</taxon>
        <taxon>Flavobacteriia</taxon>
        <taxon>Flavobacteriales</taxon>
        <taxon>Flavobacteriaceae</taxon>
        <taxon>Capnocytophaga</taxon>
    </lineage>
</organism>
<dbReference type="EC" id="2.7.2.1" evidence="6"/>
<keyword evidence="3 6" id="KW-0547">Nucleotide-binding</keyword>
<dbReference type="InterPro" id="IPR043129">
    <property type="entry name" value="ATPase_NBD"/>
</dbReference>
<evidence type="ECO:0000256" key="5">
    <source>
        <dbReference type="ARBA" id="ARBA00022840"/>
    </source>
</evidence>
<accession>A0A0B7HAR5</accession>
<keyword evidence="6" id="KW-0963">Cytoplasm</keyword>
<dbReference type="HAMAP" id="MF_00020">
    <property type="entry name" value="Acetate_kinase"/>
    <property type="match status" value="1"/>
</dbReference>
<dbReference type="InterPro" id="IPR000890">
    <property type="entry name" value="Aliphatic_acid_kin_short-chain"/>
</dbReference>
<dbReference type="GO" id="GO:0006083">
    <property type="term" value="P:acetate metabolic process"/>
    <property type="evidence" value="ECO:0007669"/>
    <property type="project" value="TreeGrafter"/>
</dbReference>
<keyword evidence="5 6" id="KW-0067">ATP-binding</keyword>
<comment type="subcellular location">
    <subcellularLocation>
        <location evidence="6">Cytoplasm</location>
    </subcellularLocation>
</comment>
<feature type="binding site" evidence="6">
    <location>
        <begin position="209"/>
        <end position="213"/>
    </location>
    <ligand>
        <name>ATP</name>
        <dbReference type="ChEBI" id="CHEBI:30616"/>
    </ligand>
</feature>
<dbReference type="UniPathway" id="UPA00340">
    <property type="reaction ID" value="UER00458"/>
</dbReference>
<dbReference type="PROSITE" id="PS01075">
    <property type="entry name" value="ACETATE_KINASE_1"/>
    <property type="match status" value="1"/>
</dbReference>
<comment type="subunit">
    <text evidence="6">Homodimer.</text>
</comment>
<evidence type="ECO:0000256" key="2">
    <source>
        <dbReference type="ARBA" id="ARBA00022679"/>
    </source>
</evidence>
<dbReference type="Gene3D" id="3.30.420.40">
    <property type="match status" value="2"/>
</dbReference>
<keyword evidence="4 6" id="KW-0418">Kinase</keyword>
<reference evidence="8 9" key="1">
    <citation type="submission" date="2015-01" db="EMBL/GenBank/DDBJ databases">
        <authorList>
            <person name="Xiang T."/>
            <person name="Song Y."/>
            <person name="Huang L."/>
            <person name="Wang B."/>
            <person name="Wu P."/>
        </authorList>
    </citation>
    <scope>NUCLEOTIDE SEQUENCE [LARGE SCALE GENOMIC DNA]</scope>
    <source>
        <strain evidence="8 9">Cc12</strain>
    </source>
</reference>
<dbReference type="GO" id="GO:0006085">
    <property type="term" value="P:acetyl-CoA biosynthetic process"/>
    <property type="evidence" value="ECO:0007669"/>
    <property type="project" value="UniProtKB-UniRule"/>
</dbReference>
<gene>
    <name evidence="6 8" type="primary">ackA</name>
    <name evidence="8" type="ORF">CCAN12_580036</name>
</gene>
<feature type="binding site" evidence="6">
    <location>
        <begin position="332"/>
        <end position="336"/>
    </location>
    <ligand>
        <name>ATP</name>
        <dbReference type="ChEBI" id="CHEBI:30616"/>
    </ligand>
</feature>
<name>A0A0B7HAR5_9FLAO</name>
<feature type="site" description="Transition state stabilizer" evidence="6">
    <location>
        <position position="243"/>
    </location>
</feature>
<dbReference type="SUPFAM" id="SSF53067">
    <property type="entry name" value="Actin-like ATPase domain"/>
    <property type="match status" value="2"/>
</dbReference>
<protein>
    <recommendedName>
        <fullName evidence="6">Acetate kinase</fullName>
        <ecNumber evidence="6">2.7.2.1</ecNumber>
    </recommendedName>
    <alternativeName>
        <fullName evidence="6">Acetokinase</fullName>
    </alternativeName>
</protein>
<dbReference type="PRINTS" id="PR00471">
    <property type="entry name" value="ACETATEKNASE"/>
</dbReference>
<dbReference type="PANTHER" id="PTHR21060">
    <property type="entry name" value="ACETATE KINASE"/>
    <property type="match status" value="1"/>
</dbReference>
<feature type="binding site" evidence="6">
    <location>
        <position position="94"/>
    </location>
    <ligand>
        <name>substrate</name>
    </ligand>
</feature>
<feature type="binding site" evidence="6">
    <location>
        <begin position="284"/>
        <end position="286"/>
    </location>
    <ligand>
        <name>ATP</name>
        <dbReference type="ChEBI" id="CHEBI:30616"/>
    </ligand>
</feature>
<comment type="similarity">
    <text evidence="1 6 7">Belongs to the acetokinase family.</text>
</comment>
<sequence length="405" mass="44515">MEILIINSGSSSLKYQFINAQTGVALAKGLVERIGIEGSKIKYVALKNGQEVEVKKELPIANHEEAMQLVSDLLTDPEVGVIKNPDEIQVIGHRVVHGGEKLVKPTLITQAVKQEIEKLVPLSPLHNPGHLSGINVAEKIFKKAKHVAVMDTAFHQTMPPKAFRYAIPNEFYEKYGIRAYGFHGTSHKFVDAQARQHLNNPKIKNITIHLGNGSSMAAVNEQGQCMDTSMGLTPLDGLVMGTRCGSIDASVVFFIGEQLGLSFSQVKDILNKQSGMLGLTGSSDARDVSDKYFQNDPNAVLCYQMYAYRIKKFIGAYAAILNGLDSITFTAGLGENDDLLRELVCQEMDFLGIELDKDKNKTLNRPKNTVEIQSDSSRVKILIIPTNEELQIAHEAVALIQATKN</sequence>
<feature type="active site" description="Proton donor/acceptor" evidence="6">
    <location>
        <position position="151"/>
    </location>
</feature>
<evidence type="ECO:0000256" key="3">
    <source>
        <dbReference type="ARBA" id="ARBA00022741"/>
    </source>
</evidence>
<dbReference type="InterPro" id="IPR004372">
    <property type="entry name" value="Ac/propionate_kinase"/>
</dbReference>
<evidence type="ECO:0000256" key="6">
    <source>
        <dbReference type="HAMAP-Rule" id="MF_00020"/>
    </source>
</evidence>
<dbReference type="GeneID" id="69579913"/>
<dbReference type="GO" id="GO:0000287">
    <property type="term" value="F:magnesium ion binding"/>
    <property type="evidence" value="ECO:0007669"/>
    <property type="project" value="UniProtKB-UniRule"/>
</dbReference>
<dbReference type="AlphaFoldDB" id="A0A0B7HAR5"/>
<dbReference type="InterPro" id="IPR023865">
    <property type="entry name" value="Aliphatic_acid_kinase_CS"/>
</dbReference>
<dbReference type="OMA" id="HKYVSQR"/>
<evidence type="ECO:0000256" key="1">
    <source>
        <dbReference type="ARBA" id="ARBA00008748"/>
    </source>
</evidence>